<keyword evidence="2" id="KW-1185">Reference proteome</keyword>
<reference evidence="1" key="1">
    <citation type="journal article" date="2020" name="G3 (Bethesda)">
        <title>High-Quality Assemblies for Three Invasive Social Wasps from the &lt;i&gt;Vespula&lt;/i&gt; Genus.</title>
        <authorList>
            <person name="Harrop T.W.R."/>
            <person name="Guhlin J."/>
            <person name="McLaughlin G.M."/>
            <person name="Permina E."/>
            <person name="Stockwell P."/>
            <person name="Gilligan J."/>
            <person name="Le Lec M.F."/>
            <person name="Gruber M.A.M."/>
            <person name="Quinn O."/>
            <person name="Lovegrove M."/>
            <person name="Duncan E.J."/>
            <person name="Remnant E.J."/>
            <person name="Van Eeckhoven J."/>
            <person name="Graham B."/>
            <person name="Knapp R.A."/>
            <person name="Langford K.W."/>
            <person name="Kronenberg Z."/>
            <person name="Press M.O."/>
            <person name="Eacker S.M."/>
            <person name="Wilson-Rankin E.E."/>
            <person name="Purcell J."/>
            <person name="Lester P.J."/>
            <person name="Dearden P.K."/>
        </authorList>
    </citation>
    <scope>NUCLEOTIDE SEQUENCE</scope>
    <source>
        <strain evidence="1">Volc-1</strain>
    </source>
</reference>
<accession>A0A834P6R7</accession>
<comment type="caution">
    <text evidence="1">The sequence shown here is derived from an EMBL/GenBank/DDBJ whole genome shotgun (WGS) entry which is preliminary data.</text>
</comment>
<gene>
    <name evidence="1" type="ORF">H0235_006397</name>
</gene>
<sequence>MLLDPLSVRKDHKPLYIIISETLLYHDEGVGVKLGFPFGYLVENNVENAVAHALASLLAKQSPGRKVNPFRAWIELFECGKSVMEVWSFSVPPVNRFPVEHCSRKNLTLRQCQE</sequence>
<dbReference type="EMBL" id="JACSDY010000004">
    <property type="protein sequence ID" value="KAF7429999.1"/>
    <property type="molecule type" value="Genomic_DNA"/>
</dbReference>
<dbReference type="AlphaFoldDB" id="A0A834P6R7"/>
<protein>
    <submittedName>
        <fullName evidence="1">Uncharacterized protein</fullName>
    </submittedName>
</protein>
<dbReference type="Proteomes" id="UP000600918">
    <property type="component" value="Unassembled WGS sequence"/>
</dbReference>
<evidence type="ECO:0000313" key="2">
    <source>
        <dbReference type="Proteomes" id="UP000600918"/>
    </source>
</evidence>
<organism evidence="1 2">
    <name type="scientific">Vespula pensylvanica</name>
    <name type="common">Western yellow jacket</name>
    <name type="synonym">Wasp</name>
    <dbReference type="NCBI Taxonomy" id="30213"/>
    <lineage>
        <taxon>Eukaryota</taxon>
        <taxon>Metazoa</taxon>
        <taxon>Ecdysozoa</taxon>
        <taxon>Arthropoda</taxon>
        <taxon>Hexapoda</taxon>
        <taxon>Insecta</taxon>
        <taxon>Pterygota</taxon>
        <taxon>Neoptera</taxon>
        <taxon>Endopterygota</taxon>
        <taxon>Hymenoptera</taxon>
        <taxon>Apocrita</taxon>
        <taxon>Aculeata</taxon>
        <taxon>Vespoidea</taxon>
        <taxon>Vespidae</taxon>
        <taxon>Vespinae</taxon>
        <taxon>Vespula</taxon>
    </lineage>
</organism>
<proteinExistence type="predicted"/>
<evidence type="ECO:0000313" key="1">
    <source>
        <dbReference type="EMBL" id="KAF7429999.1"/>
    </source>
</evidence>
<name>A0A834P6R7_VESPE</name>